<keyword evidence="2" id="KW-1185">Reference proteome</keyword>
<organism evidence="1 2">
    <name type="scientific">Melia azedarach</name>
    <name type="common">Chinaberry tree</name>
    <dbReference type="NCBI Taxonomy" id="155640"/>
    <lineage>
        <taxon>Eukaryota</taxon>
        <taxon>Viridiplantae</taxon>
        <taxon>Streptophyta</taxon>
        <taxon>Embryophyta</taxon>
        <taxon>Tracheophyta</taxon>
        <taxon>Spermatophyta</taxon>
        <taxon>Magnoliopsida</taxon>
        <taxon>eudicotyledons</taxon>
        <taxon>Gunneridae</taxon>
        <taxon>Pentapetalae</taxon>
        <taxon>rosids</taxon>
        <taxon>malvids</taxon>
        <taxon>Sapindales</taxon>
        <taxon>Meliaceae</taxon>
        <taxon>Melia</taxon>
    </lineage>
</organism>
<evidence type="ECO:0000313" key="1">
    <source>
        <dbReference type="EMBL" id="KAJ4719211.1"/>
    </source>
</evidence>
<name>A0ACC1Y649_MELAZ</name>
<evidence type="ECO:0000313" key="2">
    <source>
        <dbReference type="Proteomes" id="UP001164539"/>
    </source>
</evidence>
<reference evidence="1 2" key="1">
    <citation type="journal article" date="2023" name="Science">
        <title>Complex scaffold remodeling in plant triterpene biosynthesis.</title>
        <authorList>
            <person name="De La Pena R."/>
            <person name="Hodgson H."/>
            <person name="Liu J.C."/>
            <person name="Stephenson M.J."/>
            <person name="Martin A.C."/>
            <person name="Owen C."/>
            <person name="Harkess A."/>
            <person name="Leebens-Mack J."/>
            <person name="Jimenez L.E."/>
            <person name="Osbourn A."/>
            <person name="Sattely E.S."/>
        </authorList>
    </citation>
    <scope>NUCLEOTIDE SEQUENCE [LARGE SCALE GENOMIC DNA]</scope>
    <source>
        <strain evidence="2">cv. JPN11</strain>
        <tissue evidence="1">Leaf</tissue>
    </source>
</reference>
<gene>
    <name evidence="1" type="ORF">OWV82_010822</name>
</gene>
<protein>
    <submittedName>
        <fullName evidence="1">Kinase</fullName>
    </submittedName>
</protein>
<sequence>MYRKYVAEAADEAKADSIGYVETDPSGRYARFEEVLGKGAMKTVYKAIDEVFGVEVAWNQVRLAEVMRSPDDLQRLYSEVHLLSTLKHDSIIRFYTSWIDVDRKTFNFITEMFTSGSLREYRKKYRRVDIRAIKSWARQILKGLVYLHGHDPPVIHRDLKCDNIFVNGHLGQVKIGDLGLAAILRGSTSAHSVIGTPEFMAPELYEEDYNELVDVYSFGMCVLEMLTCEYPYGECANPAQIYKKVTSGKLPGAFYRIQDLEAQRFIGKCLVNASKRLSAKELLLDPFLASDEVKLLSKTKLNQKPFLNEAEMEKLQLSDDPPRTDMTITGKLNPEDDTIFLKVQIADKDGSARNIYFPFDILNDTPLDVAVEMVKELDITDWEPFEIAEMIDGEISALVPRWKKWNLDLPHSEAYHTFNYQEDEDGHHHPLCSSCSSSQVSLSGFISRSHCWAQDDLFDDTSSQSSSHSGTYSNLNYLSGDEHKSDMSPIIGDKHHIARAHNSTRFCPEENSYRHSKDLVESQGASSSKMKRATLADSRRLTRNRSLVDVRSQLLHRSLVEEVHKRRLFKTVGAVEHIGFQAPCEVTKKVLRKSSRQKNLKP</sequence>
<keyword evidence="1" id="KW-0808">Transferase</keyword>
<dbReference type="Proteomes" id="UP001164539">
    <property type="component" value="Chromosome 5"/>
</dbReference>
<proteinExistence type="predicted"/>
<accession>A0ACC1Y649</accession>
<dbReference type="EMBL" id="CM051398">
    <property type="protein sequence ID" value="KAJ4719211.1"/>
    <property type="molecule type" value="Genomic_DNA"/>
</dbReference>
<keyword evidence="1" id="KW-0418">Kinase</keyword>
<comment type="caution">
    <text evidence="1">The sequence shown here is derived from an EMBL/GenBank/DDBJ whole genome shotgun (WGS) entry which is preliminary data.</text>
</comment>